<dbReference type="RefSeq" id="WP_309875675.1">
    <property type="nucleotide sequence ID" value="NZ_CP133838.1"/>
</dbReference>
<reference evidence="2 3" key="1">
    <citation type="submission" date="2023-09" db="EMBL/GenBank/DDBJ databases">
        <title>Buttiauxella selenatireducens sp. nov., isolated from the rhizosphere of Cardamine hupingshanesis.</title>
        <authorList>
            <person name="Zhang S."/>
            <person name="Xu Z."/>
            <person name="Wang H."/>
            <person name="Guo Y."/>
        </authorList>
    </citation>
    <scope>NUCLEOTIDE SEQUENCE [LARGE SCALE GENOMIC DNA]</scope>
    <source>
        <strain evidence="2 3">R73</strain>
    </source>
</reference>
<evidence type="ECO:0000256" key="1">
    <source>
        <dbReference type="SAM" id="MobiDB-lite"/>
    </source>
</evidence>
<evidence type="ECO:0000313" key="3">
    <source>
        <dbReference type="Proteomes" id="UP001246690"/>
    </source>
</evidence>
<sequence length="77" mass="8490">MSKLDGSQQPAHYMKFKEVESLTGKSFKTLWTMWAKDGTFPKPHKTKDGGFLGGKSQPMKHSETANLQMTAGMIAGN</sequence>
<proteinExistence type="predicted"/>
<organism evidence="2 3">
    <name type="scientific">Buttiauxella selenatireducens</name>
    <dbReference type="NCBI Taxonomy" id="3073902"/>
    <lineage>
        <taxon>Bacteria</taxon>
        <taxon>Pseudomonadati</taxon>
        <taxon>Pseudomonadota</taxon>
        <taxon>Gammaproteobacteria</taxon>
        <taxon>Enterobacterales</taxon>
        <taxon>Enterobacteriaceae</taxon>
        <taxon>Buttiauxella</taxon>
    </lineage>
</organism>
<evidence type="ECO:0000313" key="2">
    <source>
        <dbReference type="EMBL" id="WMY73334.1"/>
    </source>
</evidence>
<dbReference type="Proteomes" id="UP001246690">
    <property type="component" value="Chromosome"/>
</dbReference>
<feature type="region of interest" description="Disordered" evidence="1">
    <location>
        <begin position="38"/>
        <end position="61"/>
    </location>
</feature>
<protein>
    <submittedName>
        <fullName evidence="2">AlpA family phage regulatory protein</fullName>
    </submittedName>
</protein>
<dbReference type="EMBL" id="CP133838">
    <property type="protein sequence ID" value="WMY73334.1"/>
    <property type="molecule type" value="Genomic_DNA"/>
</dbReference>
<accession>A0ABY9S748</accession>
<keyword evidence="3" id="KW-1185">Reference proteome</keyword>
<gene>
    <name evidence="2" type="ORF">RHD99_18020</name>
</gene>
<name>A0ABY9S748_9ENTR</name>